<evidence type="ECO:0000256" key="4">
    <source>
        <dbReference type="ARBA" id="ARBA00023089"/>
    </source>
</evidence>
<dbReference type="PANTHER" id="PTHR31791">
    <property type="entry name" value="FRIGIDA-LIKE PROTEIN 3-RELATED"/>
    <property type="match status" value="1"/>
</dbReference>
<keyword evidence="2" id="KW-0217">Developmental protein</keyword>
<evidence type="ECO:0000256" key="1">
    <source>
        <dbReference type="ARBA" id="ARBA00008956"/>
    </source>
</evidence>
<keyword evidence="8" id="KW-1185">Reference proteome</keyword>
<keyword evidence="5" id="KW-0175">Coiled coil</keyword>
<keyword evidence="3" id="KW-0221">Differentiation</keyword>
<proteinExistence type="inferred from homology"/>
<dbReference type="InterPro" id="IPR012474">
    <property type="entry name" value="Frigida"/>
</dbReference>
<dbReference type="EMBL" id="JBDFQZ010000004">
    <property type="protein sequence ID" value="KAK9735371.1"/>
    <property type="molecule type" value="Genomic_DNA"/>
</dbReference>
<feature type="compositionally biased region" description="Basic and acidic residues" evidence="6">
    <location>
        <begin position="686"/>
        <end position="701"/>
    </location>
</feature>
<evidence type="ECO:0000256" key="2">
    <source>
        <dbReference type="ARBA" id="ARBA00022473"/>
    </source>
</evidence>
<feature type="compositionally biased region" description="Basic and acidic residues" evidence="6">
    <location>
        <begin position="1259"/>
        <end position="1271"/>
    </location>
</feature>
<protein>
    <recommendedName>
        <fullName evidence="9">FRIGIDA-like protein</fullName>
    </recommendedName>
</protein>
<feature type="coiled-coil region" evidence="5">
    <location>
        <begin position="596"/>
        <end position="647"/>
    </location>
</feature>
<gene>
    <name evidence="7" type="ORF">RND81_04G202200</name>
</gene>
<keyword evidence="4" id="KW-0287">Flowering</keyword>
<evidence type="ECO:0000313" key="7">
    <source>
        <dbReference type="EMBL" id="KAK9735371.1"/>
    </source>
</evidence>
<evidence type="ECO:0000256" key="5">
    <source>
        <dbReference type="SAM" id="Coils"/>
    </source>
</evidence>
<reference evidence="7" key="1">
    <citation type="submission" date="2024-03" db="EMBL/GenBank/DDBJ databases">
        <title>WGS assembly of Saponaria officinalis var. Norfolk2.</title>
        <authorList>
            <person name="Jenkins J."/>
            <person name="Shu S."/>
            <person name="Grimwood J."/>
            <person name="Barry K."/>
            <person name="Goodstein D."/>
            <person name="Schmutz J."/>
            <person name="Leebens-Mack J."/>
            <person name="Osbourn A."/>
        </authorList>
    </citation>
    <scope>NUCLEOTIDE SEQUENCE [LARGE SCALE GENOMIC DNA]</scope>
    <source>
        <strain evidence="7">JIC</strain>
    </source>
</reference>
<accession>A0AAW1LNZ6</accession>
<name>A0AAW1LNZ6_SAPOF</name>
<comment type="similarity">
    <text evidence="1">Belongs to the Frigida family.</text>
</comment>
<feature type="region of interest" description="Disordered" evidence="6">
    <location>
        <begin position="681"/>
        <end position="701"/>
    </location>
</feature>
<evidence type="ECO:0000313" key="8">
    <source>
        <dbReference type="Proteomes" id="UP001443914"/>
    </source>
</evidence>
<evidence type="ECO:0000256" key="6">
    <source>
        <dbReference type="SAM" id="MobiDB-lite"/>
    </source>
</evidence>
<dbReference type="Pfam" id="PF07899">
    <property type="entry name" value="Frigida"/>
    <property type="match status" value="2"/>
</dbReference>
<dbReference type="GO" id="GO:0030154">
    <property type="term" value="P:cell differentiation"/>
    <property type="evidence" value="ECO:0007669"/>
    <property type="project" value="UniProtKB-KW"/>
</dbReference>
<dbReference type="PANTHER" id="PTHR31791:SF47">
    <property type="entry name" value="INACTIVE FRIGIDA-LIKE PROTEIN 2"/>
    <property type="match status" value="1"/>
</dbReference>
<sequence length="1393" mass="163081">MSSLLPSSMEKLAAAASSSSSELRQCRTIRESVRAEVERNCMEELQRKEMEFCEKEKVLRKKMAEMMVKESQNEERRKAVEEEESRVWKRCLEVDERERDLLKRFEAVDLVKKLNDERCGAIQVKNDWIIKQCFELERREKRIEERVAVVESKERGIEERIAVVESKERGIEECFVVAESKEREIEERFAVVESKEKEIEERLVVVESKERGIEERLLMVESKERGIEERCGTIESEEDRIIKRCLELDRREKGIGEHFEAVELKEKEIEERFSVVESKEKGVEERFVVVESKEKGIEERCSAIQSEKDWIIKWSLELEKREKGLEDRFKVLELKEKEFEERFSVVESMEKEQVEKCCKDVELREKKIEARCEAVKLEEENVSKRSAEVIRKEKELNERSQRLDFKERQIDWGLKEIELKKKRIDERREALELWEREVNEGRPAPQWDETQVKMWCREMESKQKQVEGLLRELLLKELQIKERSQALDLKEKLVDEHCMAEELREQETDERCEEMELEKRRIREQILELERREGEISARLREVELKEGVVDERSRALELKEREIDGLNKDIESKRCGLVFEENRMSRVRMELDRRKREQELKDKKLNEDIDSLKAKERQINNGLIELNSAESKMKELNAGFQELEVKKKLLKEYSDQLVLLDKQIKEDRLGLEVKEKQISQSLEASESREKRNHEHSEALKLRQKEIEEKGLALELKEAEFIKRRQEHESRLKVITDVPLMETEHLANDLRVDNGETLQLLLNDRVDEHCFMGEAILKALKSYNDPPGLVLSALNGFFPPHLRNHNVVDTASTVRSSCVLLLEQLMNMRPEVCRNVSSKAEEMTRLWRQKMEENGESRIVVLGFLLLVAAYRLTPQFEKDELKRLWEIVNQHRLAPRLRFELDLFDECEENGVFPQLENGQHQSGSDLTDDENLCSELQSVCSNMDANCLRSYLNKHVMNHKLFPQKIVDALKSAPDPAMLVYKVLQAFNLPQSDTVNKTSCIFLLEQLSKLQNHQPFRNPLGKIEQGPNPPLEISKDMKINALAFASRWKHRLTEEGLKPLEVYGFLQYLAAYKLTSIYDRDELLQLFKVLYDPLPVYWPEENLHLCRALGLTKKILGLIKSLIKEDHRLQAAKYICAFMAEHHFPLAPLLKDHVRFIQQRVEKIRGLSKDKCTEKIKATFELSNLRKVLQYIKEYKLEQEYSPTDLESRIKQLEVLLTDLKTVPTISSEKPIKLPVFKMKNNEAKLNGPEKLNVSHSSKDSDSELESQRATKRLSSSSCSPTSEFPEQRKRSRVESITSPVRPNITFKIPSHKKPFSSETPQAMLPRQLLQSCHVTPAGEASSVEHPEQRLETSPTRKRTPGAVYSAAVAPYGEGQTQDTEQQPAQHWLDG</sequence>
<dbReference type="GO" id="GO:0009908">
    <property type="term" value="P:flower development"/>
    <property type="evidence" value="ECO:0007669"/>
    <property type="project" value="UniProtKB-KW"/>
</dbReference>
<feature type="compositionally biased region" description="Polar residues" evidence="6">
    <location>
        <begin position="1377"/>
        <end position="1387"/>
    </location>
</feature>
<dbReference type="Proteomes" id="UP001443914">
    <property type="component" value="Unassembled WGS sequence"/>
</dbReference>
<feature type="coiled-coil region" evidence="5">
    <location>
        <begin position="500"/>
        <end position="570"/>
    </location>
</feature>
<comment type="caution">
    <text evidence="7">The sequence shown here is derived from an EMBL/GenBank/DDBJ whole genome shotgun (WGS) entry which is preliminary data.</text>
</comment>
<feature type="region of interest" description="Disordered" evidence="6">
    <location>
        <begin position="1249"/>
        <end position="1322"/>
    </location>
</feature>
<feature type="region of interest" description="Disordered" evidence="6">
    <location>
        <begin position="1"/>
        <end position="23"/>
    </location>
</feature>
<evidence type="ECO:0008006" key="9">
    <source>
        <dbReference type="Google" id="ProtNLM"/>
    </source>
</evidence>
<evidence type="ECO:0000256" key="3">
    <source>
        <dbReference type="ARBA" id="ARBA00022782"/>
    </source>
</evidence>
<feature type="coiled-coil region" evidence="5">
    <location>
        <begin position="322"/>
        <end position="380"/>
    </location>
</feature>
<organism evidence="7 8">
    <name type="scientific">Saponaria officinalis</name>
    <name type="common">Common soapwort</name>
    <name type="synonym">Lychnis saponaria</name>
    <dbReference type="NCBI Taxonomy" id="3572"/>
    <lineage>
        <taxon>Eukaryota</taxon>
        <taxon>Viridiplantae</taxon>
        <taxon>Streptophyta</taxon>
        <taxon>Embryophyta</taxon>
        <taxon>Tracheophyta</taxon>
        <taxon>Spermatophyta</taxon>
        <taxon>Magnoliopsida</taxon>
        <taxon>eudicotyledons</taxon>
        <taxon>Gunneridae</taxon>
        <taxon>Pentapetalae</taxon>
        <taxon>Caryophyllales</taxon>
        <taxon>Caryophyllaceae</taxon>
        <taxon>Caryophylleae</taxon>
        <taxon>Saponaria</taxon>
    </lineage>
</organism>
<feature type="region of interest" description="Disordered" evidence="6">
    <location>
        <begin position="1339"/>
        <end position="1393"/>
    </location>
</feature>